<proteinExistence type="predicted"/>
<dbReference type="EMBL" id="QXFU01001372">
    <property type="protein sequence ID" value="KAE9003810.1"/>
    <property type="molecule type" value="Genomic_DNA"/>
</dbReference>
<keyword evidence="6" id="KW-1185">Reference proteome</keyword>
<dbReference type="OrthoDB" id="73411at2759"/>
<dbReference type="Proteomes" id="UP000434957">
    <property type="component" value="Unassembled WGS sequence"/>
</dbReference>
<accession>A0A6A3K834</accession>
<evidence type="ECO:0000313" key="4">
    <source>
        <dbReference type="EMBL" id="KAE9323000.1"/>
    </source>
</evidence>
<evidence type="ECO:0000256" key="1">
    <source>
        <dbReference type="SAM" id="Coils"/>
    </source>
</evidence>
<keyword evidence="1" id="KW-0175">Coiled coil</keyword>
<organism evidence="2 7">
    <name type="scientific">Phytophthora rubi</name>
    <dbReference type="NCBI Taxonomy" id="129364"/>
    <lineage>
        <taxon>Eukaryota</taxon>
        <taxon>Sar</taxon>
        <taxon>Stramenopiles</taxon>
        <taxon>Oomycota</taxon>
        <taxon>Peronosporomycetes</taxon>
        <taxon>Peronosporales</taxon>
        <taxon>Peronosporaceae</taxon>
        <taxon>Phytophthora</taxon>
    </lineage>
</organism>
<gene>
    <name evidence="3" type="ORF">PR001_g16730</name>
    <name evidence="2" type="ORF">PR002_g17227</name>
    <name evidence="4" type="ORF">PR003_g17081</name>
</gene>
<dbReference type="Proteomes" id="UP000435112">
    <property type="component" value="Unassembled WGS sequence"/>
</dbReference>
<dbReference type="AlphaFoldDB" id="A0A6A3K834"/>
<dbReference type="EMBL" id="QXFV01001339">
    <property type="protein sequence ID" value="KAE9008312.1"/>
    <property type="molecule type" value="Genomic_DNA"/>
</dbReference>
<protein>
    <submittedName>
        <fullName evidence="2">Uncharacterized protein</fullName>
    </submittedName>
</protein>
<dbReference type="Proteomes" id="UP000429607">
    <property type="component" value="Unassembled WGS sequence"/>
</dbReference>
<evidence type="ECO:0000313" key="7">
    <source>
        <dbReference type="Proteomes" id="UP000435112"/>
    </source>
</evidence>
<evidence type="ECO:0000313" key="5">
    <source>
        <dbReference type="Proteomes" id="UP000429607"/>
    </source>
</evidence>
<evidence type="ECO:0000313" key="6">
    <source>
        <dbReference type="Proteomes" id="UP000434957"/>
    </source>
</evidence>
<evidence type="ECO:0000313" key="3">
    <source>
        <dbReference type="EMBL" id="KAE9008312.1"/>
    </source>
</evidence>
<feature type="coiled-coil region" evidence="1">
    <location>
        <begin position="159"/>
        <end position="186"/>
    </location>
</feature>
<comment type="caution">
    <text evidence="2">The sequence shown here is derived from an EMBL/GenBank/DDBJ whole genome shotgun (WGS) entry which is preliminary data.</text>
</comment>
<dbReference type="EMBL" id="QXFT01001287">
    <property type="protein sequence ID" value="KAE9323000.1"/>
    <property type="molecule type" value="Genomic_DNA"/>
</dbReference>
<evidence type="ECO:0000313" key="2">
    <source>
        <dbReference type="EMBL" id="KAE9003810.1"/>
    </source>
</evidence>
<sequence length="389" mass="43537">MPTADLLRDFELLLVHTHRFLLADVVVCMQRVVEDLQQLQRSLAVAGASTAASDIKSADALDRVSSRLQRVVSLVPSFLGETELRMLVTALQELIRLSGSLEACASIGVKTLQQAVELVATDTKALAQAVERNAAVCALLTKKRDYLAKFLEEAGQVLQNSHSRRVERYEKAIEQFTEDFKLALEDEHLQRTRQLHFDIETIETSMSTMLLPHFEICRTITTANAQVQPTASFSRANCDDIDTFVQTVARLKSGGITFRSVLQHAQEFLVQLALFEQAASKDAFLVCSSALKLQFRESLDQELFLAYVDDWNTKRKALQLAEASEEYQAAMGRLQDLKTAITRAHNLVQTSQEKMSLDDPARESLVQEVARIFHDEGGVIAHVDLFERA</sequence>
<reference evidence="5 7" key="1">
    <citation type="submission" date="2018-09" db="EMBL/GenBank/DDBJ databases">
        <title>Genomic investigation of the strawberry pathogen Phytophthora fragariae indicates pathogenicity is determined by transcriptional variation in three key races.</title>
        <authorList>
            <person name="Adams T.M."/>
            <person name="Armitage A.D."/>
            <person name="Sobczyk M.K."/>
            <person name="Bates H.J."/>
            <person name="Dunwell J.M."/>
            <person name="Nellist C.F."/>
            <person name="Harrison R.J."/>
        </authorList>
    </citation>
    <scope>NUCLEOTIDE SEQUENCE [LARGE SCALE GENOMIC DNA]</scope>
    <source>
        <strain evidence="3 5">SCRP249</strain>
        <strain evidence="2 7">SCRP324</strain>
        <strain evidence="4 6">SCRP333</strain>
    </source>
</reference>
<name>A0A6A3K834_9STRA</name>